<dbReference type="Pfam" id="PF13629">
    <property type="entry name" value="T2SS-T3SS_pil_N"/>
    <property type="match status" value="1"/>
</dbReference>
<dbReference type="PANTHER" id="PTHR30332">
    <property type="entry name" value="PROBABLE GENERAL SECRETION PATHWAY PROTEIN D"/>
    <property type="match status" value="1"/>
</dbReference>
<keyword evidence="7" id="KW-1185">Reference proteome</keyword>
<dbReference type="EMBL" id="JADEYS010000012">
    <property type="protein sequence ID" value="MBE9398146.1"/>
    <property type="molecule type" value="Genomic_DNA"/>
</dbReference>
<gene>
    <name evidence="6" type="ORF">IOQ59_12860</name>
</gene>
<dbReference type="InterPro" id="IPR004846">
    <property type="entry name" value="T2SS/T3SS_dom"/>
</dbReference>
<feature type="region of interest" description="Disordered" evidence="2">
    <location>
        <begin position="473"/>
        <end position="523"/>
    </location>
</feature>
<name>A0A8J7KAM1_9GAMM</name>
<dbReference type="AlphaFoldDB" id="A0A8J7KAM1"/>
<organism evidence="6 7">
    <name type="scientific">Pontibacterium sinense</name>
    <dbReference type="NCBI Taxonomy" id="2781979"/>
    <lineage>
        <taxon>Bacteria</taxon>
        <taxon>Pseudomonadati</taxon>
        <taxon>Pseudomonadota</taxon>
        <taxon>Gammaproteobacteria</taxon>
        <taxon>Oceanospirillales</taxon>
        <taxon>Oceanospirillaceae</taxon>
        <taxon>Pontibacterium</taxon>
    </lineage>
</organism>
<comment type="caution">
    <text evidence="6">The sequence shown here is derived from an EMBL/GenBank/DDBJ whole genome shotgun (WGS) entry which is preliminary data.</text>
</comment>
<accession>A0A8J7KAM1</accession>
<feature type="domain" description="Pilus formation protein N-terminal" evidence="5">
    <location>
        <begin position="26"/>
        <end position="96"/>
    </location>
</feature>
<feature type="signal peptide" evidence="3">
    <location>
        <begin position="1"/>
        <end position="15"/>
    </location>
</feature>
<evidence type="ECO:0000259" key="4">
    <source>
        <dbReference type="Pfam" id="PF00263"/>
    </source>
</evidence>
<dbReference type="InterPro" id="IPR001775">
    <property type="entry name" value="GspD/PilQ"/>
</dbReference>
<feature type="compositionally biased region" description="Acidic residues" evidence="2">
    <location>
        <begin position="481"/>
        <end position="504"/>
    </location>
</feature>
<evidence type="ECO:0000259" key="5">
    <source>
        <dbReference type="Pfam" id="PF13629"/>
    </source>
</evidence>
<dbReference type="InterPro" id="IPR032789">
    <property type="entry name" value="T2SS-T3SS_pil_N"/>
</dbReference>
<reference evidence="6" key="1">
    <citation type="submission" date="2020-10" db="EMBL/GenBank/DDBJ databases">
        <title>Bacterium isolated from coastal waters sediment.</title>
        <authorList>
            <person name="Chen R.-J."/>
            <person name="Lu D.-C."/>
            <person name="Zhu K.-L."/>
            <person name="Du Z.-J."/>
        </authorList>
    </citation>
    <scope>NUCLEOTIDE SEQUENCE</scope>
    <source>
        <strain evidence="6">N1Y112</strain>
    </source>
</reference>
<comment type="similarity">
    <text evidence="1">Belongs to the bacterial secretin family.</text>
</comment>
<evidence type="ECO:0000313" key="7">
    <source>
        <dbReference type="Proteomes" id="UP000640333"/>
    </source>
</evidence>
<dbReference type="GO" id="GO:0009306">
    <property type="term" value="P:protein secretion"/>
    <property type="evidence" value="ECO:0007669"/>
    <property type="project" value="InterPro"/>
</dbReference>
<evidence type="ECO:0000256" key="2">
    <source>
        <dbReference type="SAM" id="MobiDB-lite"/>
    </source>
</evidence>
<dbReference type="GO" id="GO:0015627">
    <property type="term" value="C:type II protein secretion system complex"/>
    <property type="evidence" value="ECO:0007669"/>
    <property type="project" value="TreeGrafter"/>
</dbReference>
<feature type="chain" id="PRO_5035293714" evidence="3">
    <location>
        <begin position="16"/>
        <end position="523"/>
    </location>
</feature>
<dbReference type="PRINTS" id="PR00811">
    <property type="entry name" value="BCTERIALGSPD"/>
</dbReference>
<dbReference type="Pfam" id="PF00263">
    <property type="entry name" value="Secretin"/>
    <property type="match status" value="1"/>
</dbReference>
<evidence type="ECO:0000256" key="3">
    <source>
        <dbReference type="SAM" id="SignalP"/>
    </source>
</evidence>
<dbReference type="PANTHER" id="PTHR30332:SF17">
    <property type="entry name" value="TYPE IV PILIATION SYSTEM PROTEIN DR_0774-RELATED"/>
    <property type="match status" value="1"/>
</dbReference>
<evidence type="ECO:0000313" key="6">
    <source>
        <dbReference type="EMBL" id="MBE9398146.1"/>
    </source>
</evidence>
<sequence>MLLLVASLAFSKVHAAAEAVALERVAQIVNVPLYKSRIIQLGGPVHKISVGNKEVADILVMRANQVYIVGNGIGTTNILMWDSKNNLTQSLDVEVTPDLNSLKAKLHQLLPGEPIRVNTSQGAIVLSGELSNALSMDTAMKVAHSYLQEPSSDGATQKGNVINLMSIGGSQQVMLKVTVAEVSRSVIKRLGVKFHAFAEGGDVNFGAVNGGASFPDLVDENGLRRGLFNSGAVTGPAVDEFAPGNLSIPDKGIFASFLDDDFMFSLAIDAAKENGLAKVLAEPTLTALTGQEAEFLSGGEFPIPVPDDDGITIEFKEFGVGLKFIPVVLDSGRINLNLNVSVSELTSSSSISIGTGSGTSASSSFFVPALTKRSARSTVELGDGQTIGIAGLINENMRDAVSKFPGLGDIPVLGHLFRSQEYEKGETELVILVTPTLAQPFNADEIVLPGAGFVEPNDFEFYLLGKTHTVVTSDTASEEAPASEEDSALEEEPTAESFAVDDSDSVIRSAAGGSESTFGHSIN</sequence>
<feature type="compositionally biased region" description="Polar residues" evidence="2">
    <location>
        <begin position="514"/>
        <end position="523"/>
    </location>
</feature>
<dbReference type="InterPro" id="IPR050810">
    <property type="entry name" value="Bact_Secretion_Sys_Channel"/>
</dbReference>
<dbReference type="Proteomes" id="UP000640333">
    <property type="component" value="Unassembled WGS sequence"/>
</dbReference>
<feature type="domain" description="Type II/III secretion system secretin-like" evidence="4">
    <location>
        <begin position="270"/>
        <end position="437"/>
    </location>
</feature>
<protein>
    <submittedName>
        <fullName evidence="6">Type II and III secretion system protein family protein</fullName>
    </submittedName>
</protein>
<evidence type="ECO:0000256" key="1">
    <source>
        <dbReference type="RuleBase" id="RU004003"/>
    </source>
</evidence>
<proteinExistence type="inferred from homology"/>
<keyword evidence="3" id="KW-0732">Signal</keyword>